<organism evidence="1 2">
    <name type="scientific">Yoonia maricola</name>
    <dbReference type="NCBI Taxonomy" id="420999"/>
    <lineage>
        <taxon>Bacteria</taxon>
        <taxon>Pseudomonadati</taxon>
        <taxon>Pseudomonadota</taxon>
        <taxon>Alphaproteobacteria</taxon>
        <taxon>Rhodobacterales</taxon>
        <taxon>Paracoccaceae</taxon>
        <taxon>Yoonia</taxon>
    </lineage>
</organism>
<dbReference type="RefSeq" id="WP_100367271.1">
    <property type="nucleotide sequence ID" value="NZ_PGTY01000001.1"/>
</dbReference>
<dbReference type="AlphaFoldDB" id="A0A2M8WNF9"/>
<evidence type="ECO:0008006" key="3">
    <source>
        <dbReference type="Google" id="ProtNLM"/>
    </source>
</evidence>
<dbReference type="Proteomes" id="UP000228531">
    <property type="component" value="Unassembled WGS sequence"/>
</dbReference>
<sequence length="86" mass="9470">MALFSKLFGGGKTPEPAMSETYKDFAITPVAQKESGGWRLTARIEKDGKEHMLIRSDVLQSKDQADEAAVAKAKQIIDEQGERLFG</sequence>
<dbReference type="Pfam" id="PF10115">
    <property type="entry name" value="HlyU"/>
    <property type="match status" value="1"/>
</dbReference>
<proteinExistence type="predicted"/>
<evidence type="ECO:0000313" key="2">
    <source>
        <dbReference type="Proteomes" id="UP000228531"/>
    </source>
</evidence>
<comment type="caution">
    <text evidence="1">The sequence shown here is derived from an EMBL/GenBank/DDBJ whole genome shotgun (WGS) entry which is preliminary data.</text>
</comment>
<evidence type="ECO:0000313" key="1">
    <source>
        <dbReference type="EMBL" id="PJI92453.1"/>
    </source>
</evidence>
<keyword evidence="2" id="KW-1185">Reference proteome</keyword>
<protein>
    <recommendedName>
        <fullName evidence="3">Transcriptional activator HlyU</fullName>
    </recommendedName>
</protein>
<dbReference type="InterPro" id="IPR018772">
    <property type="entry name" value="Transcription_activator_HlyU"/>
</dbReference>
<dbReference type="EMBL" id="PGTY01000001">
    <property type="protein sequence ID" value="PJI92453.1"/>
    <property type="molecule type" value="Genomic_DNA"/>
</dbReference>
<reference evidence="1 2" key="1">
    <citation type="submission" date="2017-11" db="EMBL/GenBank/DDBJ databases">
        <title>Genomic Encyclopedia of Archaeal and Bacterial Type Strains, Phase II (KMG-II): From Individual Species to Whole Genera.</title>
        <authorList>
            <person name="Goeker M."/>
        </authorList>
    </citation>
    <scope>NUCLEOTIDE SEQUENCE [LARGE SCALE GENOMIC DNA]</scope>
    <source>
        <strain evidence="1 2">DSM 29128</strain>
    </source>
</reference>
<accession>A0A2M8WNF9</accession>
<dbReference type="OrthoDB" id="9800971at2"/>
<name>A0A2M8WNF9_9RHOB</name>
<gene>
    <name evidence="1" type="ORF">BC777_1304</name>
</gene>